<sequence length="151" mass="16765">MKVILIKDCEKGKANTIIEVSAGYGNNFLIAKGLAVAYNEKNKKELEKRLSELTNNEMEKRAEALTLKGEIEKLTLKYSLDAHIDNNGNLIAHGAISTKDIVKTLVSKGYKLDKYAVQKVHLVSNGTHDIDVILYKDIVAKLKVEVIINAK</sequence>
<dbReference type="Pfam" id="PF01281">
    <property type="entry name" value="Ribosomal_L9_N"/>
    <property type="match status" value="1"/>
</dbReference>
<keyword evidence="8" id="KW-0175">Coiled coil</keyword>
<evidence type="ECO:0000256" key="3">
    <source>
        <dbReference type="ARBA" id="ARBA00022884"/>
    </source>
</evidence>
<dbReference type="AlphaFoldDB" id="A0A3P8MF58"/>
<dbReference type="OrthoDB" id="9788336at2"/>
<dbReference type="RefSeq" id="WP_126117954.1">
    <property type="nucleotide sequence ID" value="NZ_CP101806.1"/>
</dbReference>
<keyword evidence="3 7" id="KW-0694">RNA-binding</keyword>
<dbReference type="Pfam" id="PF03948">
    <property type="entry name" value="Ribosomal_L9_C"/>
    <property type="match status" value="1"/>
</dbReference>
<reference evidence="10" key="2">
    <citation type="submission" date="2022-07" db="EMBL/GenBank/DDBJ databases">
        <title>Complete genome of Mycoplasma caviae type strain G122.</title>
        <authorList>
            <person name="Spergser J."/>
        </authorList>
    </citation>
    <scope>NUCLEOTIDE SEQUENCE</scope>
    <source>
        <strain evidence="10">G122</strain>
    </source>
</reference>
<dbReference type="InterPro" id="IPR036791">
    <property type="entry name" value="Ribosomal_bL9_C_sf"/>
</dbReference>
<organism evidence="11 12">
    <name type="scientific">Mycoplasmopsis caviae</name>
    <dbReference type="NCBI Taxonomy" id="55603"/>
    <lineage>
        <taxon>Bacteria</taxon>
        <taxon>Bacillati</taxon>
        <taxon>Mycoplasmatota</taxon>
        <taxon>Mycoplasmoidales</taxon>
        <taxon>Metamycoplasmataceae</taxon>
        <taxon>Mycoplasmopsis</taxon>
    </lineage>
</organism>
<reference evidence="11 12" key="1">
    <citation type="submission" date="2018-12" db="EMBL/GenBank/DDBJ databases">
        <authorList>
            <consortium name="Pathogen Informatics"/>
        </authorList>
    </citation>
    <scope>NUCLEOTIDE SEQUENCE [LARGE SCALE GENOMIC DNA]</scope>
    <source>
        <strain evidence="11 12">NCTC10126</strain>
    </source>
</reference>
<evidence type="ECO:0000256" key="4">
    <source>
        <dbReference type="ARBA" id="ARBA00022980"/>
    </source>
</evidence>
<evidence type="ECO:0000256" key="7">
    <source>
        <dbReference type="HAMAP-Rule" id="MF_00503"/>
    </source>
</evidence>
<dbReference type="EMBL" id="UZVY01000001">
    <property type="protein sequence ID" value="VDR41673.1"/>
    <property type="molecule type" value="Genomic_DNA"/>
</dbReference>
<evidence type="ECO:0000256" key="1">
    <source>
        <dbReference type="ARBA" id="ARBA00010605"/>
    </source>
</evidence>
<keyword evidence="4 7" id="KW-0689">Ribosomal protein</keyword>
<dbReference type="Gene3D" id="3.40.5.10">
    <property type="entry name" value="Ribosomal protein L9, N-terminal domain"/>
    <property type="match status" value="1"/>
</dbReference>
<evidence type="ECO:0000259" key="9">
    <source>
        <dbReference type="PROSITE" id="PS00651"/>
    </source>
</evidence>
<dbReference type="InterPro" id="IPR020594">
    <property type="entry name" value="Ribosomal_bL9_bac/chp"/>
</dbReference>
<comment type="similarity">
    <text evidence="1 7">Belongs to the bacterial ribosomal protein bL9 family.</text>
</comment>
<dbReference type="InterPro" id="IPR009027">
    <property type="entry name" value="Ribosomal_bL9/RNase_H1_N"/>
</dbReference>
<gene>
    <name evidence="7 11" type="primary">rplI</name>
    <name evidence="11" type="ORF">NCTC10126_00152</name>
    <name evidence="10" type="ORF">NPA07_01625</name>
</gene>
<keyword evidence="13" id="KW-1185">Reference proteome</keyword>
<dbReference type="GO" id="GO:0006412">
    <property type="term" value="P:translation"/>
    <property type="evidence" value="ECO:0007669"/>
    <property type="project" value="UniProtKB-UniRule"/>
</dbReference>
<evidence type="ECO:0000256" key="5">
    <source>
        <dbReference type="ARBA" id="ARBA00023274"/>
    </source>
</evidence>
<dbReference type="GO" id="GO:1990904">
    <property type="term" value="C:ribonucleoprotein complex"/>
    <property type="evidence" value="ECO:0007669"/>
    <property type="project" value="UniProtKB-KW"/>
</dbReference>
<evidence type="ECO:0000256" key="2">
    <source>
        <dbReference type="ARBA" id="ARBA00022730"/>
    </source>
</evidence>
<dbReference type="InterPro" id="IPR020070">
    <property type="entry name" value="Ribosomal_bL9_N"/>
</dbReference>
<feature type="domain" description="Ribosomal protein L9" evidence="9">
    <location>
        <begin position="12"/>
        <end position="39"/>
    </location>
</feature>
<dbReference type="Proteomes" id="UP000280036">
    <property type="component" value="Unassembled WGS sequence"/>
</dbReference>
<dbReference type="EMBL" id="CP101806">
    <property type="protein sequence ID" value="UUD35554.1"/>
    <property type="molecule type" value="Genomic_DNA"/>
</dbReference>
<comment type="function">
    <text evidence="7">Binds to the 23S rRNA.</text>
</comment>
<dbReference type="HAMAP" id="MF_00503">
    <property type="entry name" value="Ribosomal_bL9"/>
    <property type="match status" value="1"/>
</dbReference>
<protein>
    <recommendedName>
        <fullName evidence="6 7">Large ribosomal subunit protein bL9</fullName>
    </recommendedName>
</protein>
<evidence type="ECO:0000256" key="8">
    <source>
        <dbReference type="SAM" id="Coils"/>
    </source>
</evidence>
<evidence type="ECO:0000256" key="6">
    <source>
        <dbReference type="ARBA" id="ARBA00035292"/>
    </source>
</evidence>
<dbReference type="InterPro" id="IPR020069">
    <property type="entry name" value="Ribosomal_bL9_C"/>
</dbReference>
<evidence type="ECO:0000313" key="11">
    <source>
        <dbReference type="EMBL" id="VDR41673.1"/>
    </source>
</evidence>
<evidence type="ECO:0000313" key="10">
    <source>
        <dbReference type="EMBL" id="UUD35554.1"/>
    </source>
</evidence>
<dbReference type="Gene3D" id="3.10.430.100">
    <property type="entry name" value="Ribosomal protein L9, C-terminal domain"/>
    <property type="match status" value="1"/>
</dbReference>
<dbReference type="GO" id="GO:0003735">
    <property type="term" value="F:structural constituent of ribosome"/>
    <property type="evidence" value="ECO:0007669"/>
    <property type="project" value="InterPro"/>
</dbReference>
<keyword evidence="2 7" id="KW-0699">rRNA-binding</keyword>
<evidence type="ECO:0000313" key="13">
    <source>
        <dbReference type="Proteomes" id="UP001058569"/>
    </source>
</evidence>
<proteinExistence type="inferred from homology"/>
<dbReference type="PANTHER" id="PTHR21368">
    <property type="entry name" value="50S RIBOSOMAL PROTEIN L9"/>
    <property type="match status" value="1"/>
</dbReference>
<dbReference type="GO" id="GO:0005840">
    <property type="term" value="C:ribosome"/>
    <property type="evidence" value="ECO:0007669"/>
    <property type="project" value="UniProtKB-KW"/>
</dbReference>
<dbReference type="PROSITE" id="PS00651">
    <property type="entry name" value="RIBOSOMAL_L9"/>
    <property type="match status" value="1"/>
</dbReference>
<feature type="coiled-coil region" evidence="8">
    <location>
        <begin position="36"/>
        <end position="63"/>
    </location>
</feature>
<dbReference type="SUPFAM" id="SSF55658">
    <property type="entry name" value="L9 N-domain-like"/>
    <property type="match status" value="1"/>
</dbReference>
<dbReference type="Proteomes" id="UP001058569">
    <property type="component" value="Chromosome"/>
</dbReference>
<dbReference type="InterPro" id="IPR036935">
    <property type="entry name" value="Ribosomal_bL9_N_sf"/>
</dbReference>
<dbReference type="GO" id="GO:0019843">
    <property type="term" value="F:rRNA binding"/>
    <property type="evidence" value="ECO:0007669"/>
    <property type="project" value="UniProtKB-UniRule"/>
</dbReference>
<evidence type="ECO:0000313" key="12">
    <source>
        <dbReference type="Proteomes" id="UP000280036"/>
    </source>
</evidence>
<dbReference type="NCBIfam" id="TIGR00158">
    <property type="entry name" value="L9"/>
    <property type="match status" value="1"/>
</dbReference>
<name>A0A3P8MF58_9BACT</name>
<dbReference type="SUPFAM" id="SSF55653">
    <property type="entry name" value="Ribosomal protein L9 C-domain"/>
    <property type="match status" value="1"/>
</dbReference>
<keyword evidence="5 7" id="KW-0687">Ribonucleoprotein</keyword>
<dbReference type="InterPro" id="IPR000244">
    <property type="entry name" value="Ribosomal_bL9"/>
</dbReference>
<accession>A0A3P8MF58</accession>